<evidence type="ECO:0000313" key="15">
    <source>
        <dbReference type="EMBL" id="TLS68193.1"/>
    </source>
</evidence>
<proteinExistence type="inferred from homology"/>
<dbReference type="InterPro" id="IPR029026">
    <property type="entry name" value="tRNA_m1G_MTases_N"/>
</dbReference>
<evidence type="ECO:0000256" key="8">
    <source>
        <dbReference type="ARBA" id="ARBA00022679"/>
    </source>
</evidence>
<comment type="function">
    <text evidence="10 12">Specifically methylates the N3 position of the uracil ring of uridine 1498 (m3U1498) in 16S rRNA. Acts on the fully assembled 30S ribosomal subunit.</text>
</comment>
<protein>
    <recommendedName>
        <fullName evidence="4 12">Ribosomal RNA small subunit methyltransferase E</fullName>
        <ecNumber evidence="3 12">2.1.1.193</ecNumber>
    </recommendedName>
</protein>
<evidence type="ECO:0000256" key="10">
    <source>
        <dbReference type="ARBA" id="ARBA00025699"/>
    </source>
</evidence>
<dbReference type="Pfam" id="PF04452">
    <property type="entry name" value="Methyltrans_RNA"/>
    <property type="match status" value="1"/>
</dbReference>
<dbReference type="PANTHER" id="PTHR30027">
    <property type="entry name" value="RIBOSOMAL RNA SMALL SUBUNIT METHYLTRANSFERASE E"/>
    <property type="match status" value="1"/>
</dbReference>
<reference evidence="15 16" key="1">
    <citation type="journal article" date="2019" name="Appl. Environ. Microbiol.">
        <title>Environmental Evidence and Genomic Insight of Iron-oxidizing Bacteria Preference Towards More Corrosion Resistant Stainless Steel at Higher Salinities.</title>
        <authorList>
            <person name="Garrison C.E."/>
            <person name="Price K.A."/>
            <person name="Field E.K."/>
        </authorList>
    </citation>
    <scope>NUCLEOTIDE SEQUENCE [LARGE SCALE GENOMIC DNA]</scope>
    <source>
        <strain evidence="15 16">P3</strain>
    </source>
</reference>
<accession>A0A5R9GV84</accession>
<keyword evidence="6 12" id="KW-0698">rRNA processing</keyword>
<name>A0A5R9GV84_9PROT</name>
<dbReference type="SUPFAM" id="SSF75217">
    <property type="entry name" value="alpha/beta knot"/>
    <property type="match status" value="1"/>
</dbReference>
<dbReference type="InterPro" id="IPR046886">
    <property type="entry name" value="RsmE_MTase_dom"/>
</dbReference>
<keyword evidence="9 12" id="KW-0949">S-adenosyl-L-methionine</keyword>
<dbReference type="InterPro" id="IPR046887">
    <property type="entry name" value="RsmE_PUA-like"/>
</dbReference>
<dbReference type="OrthoDB" id="9815641at2"/>
<evidence type="ECO:0000256" key="7">
    <source>
        <dbReference type="ARBA" id="ARBA00022603"/>
    </source>
</evidence>
<evidence type="ECO:0000313" key="16">
    <source>
        <dbReference type="Proteomes" id="UP000306585"/>
    </source>
</evidence>
<dbReference type="Gene3D" id="2.40.240.20">
    <property type="entry name" value="Hypothetical PUA domain-like, domain 1"/>
    <property type="match status" value="1"/>
</dbReference>
<dbReference type="SUPFAM" id="SSF88697">
    <property type="entry name" value="PUA domain-like"/>
    <property type="match status" value="1"/>
</dbReference>
<comment type="catalytic activity">
    <reaction evidence="11 12">
        <text>uridine(1498) in 16S rRNA + S-adenosyl-L-methionine = N(3)-methyluridine(1498) in 16S rRNA + S-adenosyl-L-homocysteine + H(+)</text>
        <dbReference type="Rhea" id="RHEA:42920"/>
        <dbReference type="Rhea" id="RHEA-COMP:10283"/>
        <dbReference type="Rhea" id="RHEA-COMP:10284"/>
        <dbReference type="ChEBI" id="CHEBI:15378"/>
        <dbReference type="ChEBI" id="CHEBI:57856"/>
        <dbReference type="ChEBI" id="CHEBI:59789"/>
        <dbReference type="ChEBI" id="CHEBI:65315"/>
        <dbReference type="ChEBI" id="CHEBI:74502"/>
        <dbReference type="EC" id="2.1.1.193"/>
    </reaction>
</comment>
<dbReference type="RefSeq" id="WP_138238528.1">
    <property type="nucleotide sequence ID" value="NZ_VBRY01000003.1"/>
</dbReference>
<evidence type="ECO:0000256" key="12">
    <source>
        <dbReference type="PIRNR" id="PIRNR015601"/>
    </source>
</evidence>
<evidence type="ECO:0000256" key="2">
    <source>
        <dbReference type="ARBA" id="ARBA00005528"/>
    </source>
</evidence>
<evidence type="ECO:0000256" key="6">
    <source>
        <dbReference type="ARBA" id="ARBA00022552"/>
    </source>
</evidence>
<dbReference type="EMBL" id="VBRY01000003">
    <property type="protein sequence ID" value="TLS68193.1"/>
    <property type="molecule type" value="Genomic_DNA"/>
</dbReference>
<dbReference type="GO" id="GO:0070475">
    <property type="term" value="P:rRNA base methylation"/>
    <property type="evidence" value="ECO:0007669"/>
    <property type="project" value="TreeGrafter"/>
</dbReference>
<dbReference type="PANTHER" id="PTHR30027:SF3">
    <property type="entry name" value="16S RRNA (URACIL(1498)-N(3))-METHYLTRANSFERASE"/>
    <property type="match status" value="1"/>
</dbReference>
<feature type="domain" description="Ribosomal RNA small subunit methyltransferase E methyltransferase" evidence="13">
    <location>
        <begin position="74"/>
        <end position="235"/>
    </location>
</feature>
<comment type="subcellular location">
    <subcellularLocation>
        <location evidence="1 12">Cytoplasm</location>
    </subcellularLocation>
</comment>
<organism evidence="15 16">
    <name type="scientific">Mariprofundus erugo</name>
    <dbReference type="NCBI Taxonomy" id="2528639"/>
    <lineage>
        <taxon>Bacteria</taxon>
        <taxon>Pseudomonadati</taxon>
        <taxon>Pseudomonadota</taxon>
        <taxon>Candidatius Mariprofundia</taxon>
        <taxon>Mariprofundales</taxon>
        <taxon>Mariprofundaceae</taxon>
        <taxon>Mariprofundus</taxon>
    </lineage>
</organism>
<dbReference type="InterPro" id="IPR015947">
    <property type="entry name" value="PUA-like_sf"/>
</dbReference>
<feature type="domain" description="Ribosomal RNA small subunit methyltransferase E PUA-like" evidence="14">
    <location>
        <begin position="19"/>
        <end position="63"/>
    </location>
</feature>
<dbReference type="CDD" id="cd18084">
    <property type="entry name" value="RsmE-like"/>
    <property type="match status" value="1"/>
</dbReference>
<dbReference type="EC" id="2.1.1.193" evidence="3 12"/>
<dbReference type="InterPro" id="IPR029028">
    <property type="entry name" value="Alpha/beta_knot_MTases"/>
</dbReference>
<keyword evidence="5 12" id="KW-0963">Cytoplasm</keyword>
<comment type="caution">
    <text evidence="15">The sequence shown here is derived from an EMBL/GenBank/DDBJ whole genome shotgun (WGS) entry which is preliminary data.</text>
</comment>
<dbReference type="InterPro" id="IPR006700">
    <property type="entry name" value="RsmE"/>
</dbReference>
<evidence type="ECO:0000259" key="14">
    <source>
        <dbReference type="Pfam" id="PF20260"/>
    </source>
</evidence>
<evidence type="ECO:0000256" key="3">
    <source>
        <dbReference type="ARBA" id="ARBA00012328"/>
    </source>
</evidence>
<dbReference type="GO" id="GO:0005737">
    <property type="term" value="C:cytoplasm"/>
    <property type="evidence" value="ECO:0007669"/>
    <property type="project" value="UniProtKB-SubCell"/>
</dbReference>
<dbReference type="NCBIfam" id="TIGR00046">
    <property type="entry name" value="RsmE family RNA methyltransferase"/>
    <property type="match status" value="1"/>
</dbReference>
<evidence type="ECO:0000256" key="9">
    <source>
        <dbReference type="ARBA" id="ARBA00022691"/>
    </source>
</evidence>
<gene>
    <name evidence="15" type="ORF">FEF65_04140</name>
</gene>
<evidence type="ECO:0000256" key="5">
    <source>
        <dbReference type="ARBA" id="ARBA00022490"/>
    </source>
</evidence>
<dbReference type="PIRSF" id="PIRSF015601">
    <property type="entry name" value="MTase_slr0722"/>
    <property type="match status" value="1"/>
</dbReference>
<dbReference type="GO" id="GO:0070042">
    <property type="term" value="F:rRNA (uridine-N3-)-methyltransferase activity"/>
    <property type="evidence" value="ECO:0007669"/>
    <property type="project" value="TreeGrafter"/>
</dbReference>
<keyword evidence="8 12" id="KW-0808">Transferase</keyword>
<sequence length="240" mass="26340">MSCRVFINQPLKIGTSVELPADQAHYLRHVMRHNAGDPLTLFNGQGGEFDATIENLSKQHASCLVSAHHDVSREMACRVHIVQSACRSEKIETVLQKATELGAASFHITRSERSSLKLEGSRLDARLDRWQKIITEASEQSGRTIVPSVSWHHHLADVPCHGSGLTLHPHTDQTWPQTRDILQAATDITLAIGPEGGWSDQDIATLEQLGFACIAFGPRILRTETAAPALLAAIQAIRPE</sequence>
<dbReference type="Proteomes" id="UP000306585">
    <property type="component" value="Unassembled WGS sequence"/>
</dbReference>
<dbReference type="Gene3D" id="3.40.1280.10">
    <property type="match status" value="1"/>
</dbReference>
<evidence type="ECO:0000256" key="4">
    <source>
        <dbReference type="ARBA" id="ARBA00013673"/>
    </source>
</evidence>
<dbReference type="AlphaFoldDB" id="A0A5R9GV84"/>
<evidence type="ECO:0000256" key="11">
    <source>
        <dbReference type="ARBA" id="ARBA00047944"/>
    </source>
</evidence>
<keyword evidence="16" id="KW-1185">Reference proteome</keyword>
<dbReference type="NCBIfam" id="NF008692">
    <property type="entry name" value="PRK11713.1-5"/>
    <property type="match status" value="1"/>
</dbReference>
<comment type="similarity">
    <text evidence="2 12">Belongs to the RNA methyltransferase RsmE family.</text>
</comment>
<evidence type="ECO:0000259" key="13">
    <source>
        <dbReference type="Pfam" id="PF04452"/>
    </source>
</evidence>
<evidence type="ECO:0000256" key="1">
    <source>
        <dbReference type="ARBA" id="ARBA00004496"/>
    </source>
</evidence>
<dbReference type="Pfam" id="PF20260">
    <property type="entry name" value="PUA_4"/>
    <property type="match status" value="1"/>
</dbReference>
<keyword evidence="7 12" id="KW-0489">Methyltransferase</keyword>